<dbReference type="AlphaFoldDB" id="A0A4Y2DPK3"/>
<keyword evidence="2" id="KW-1133">Transmembrane helix</keyword>
<sequence length="133" mass="15026">MEPSGPEAENPRVSNMEPSEPEAENPITRPPKPAKQLKSSRLVKFLILISIYQCMLGITITFSERKNRDHRKVSVNGVFVPNNPKICPTDIVWKFRDMDAGLNVILVFRPPDSKSPRCIPKVFVSFKMGCQSN</sequence>
<evidence type="ECO:0000313" key="4">
    <source>
        <dbReference type="Proteomes" id="UP000499080"/>
    </source>
</evidence>
<evidence type="ECO:0000256" key="2">
    <source>
        <dbReference type="SAM" id="Phobius"/>
    </source>
</evidence>
<feature type="region of interest" description="Disordered" evidence="1">
    <location>
        <begin position="1"/>
        <end position="37"/>
    </location>
</feature>
<keyword evidence="2" id="KW-0812">Transmembrane</keyword>
<dbReference type="EMBL" id="BGPR01000409">
    <property type="protein sequence ID" value="GBM18711.1"/>
    <property type="molecule type" value="Genomic_DNA"/>
</dbReference>
<name>A0A4Y2DPK3_ARAVE</name>
<comment type="caution">
    <text evidence="3">The sequence shown here is derived from an EMBL/GenBank/DDBJ whole genome shotgun (WGS) entry which is preliminary data.</text>
</comment>
<keyword evidence="4" id="KW-1185">Reference proteome</keyword>
<evidence type="ECO:0000256" key="1">
    <source>
        <dbReference type="SAM" id="MobiDB-lite"/>
    </source>
</evidence>
<protein>
    <submittedName>
        <fullName evidence="3">Uncharacterized protein</fullName>
    </submittedName>
</protein>
<keyword evidence="2" id="KW-0472">Membrane</keyword>
<feature type="transmembrane region" description="Helical" evidence="2">
    <location>
        <begin position="42"/>
        <end position="62"/>
    </location>
</feature>
<accession>A0A4Y2DPK3</accession>
<dbReference type="Proteomes" id="UP000499080">
    <property type="component" value="Unassembled WGS sequence"/>
</dbReference>
<gene>
    <name evidence="3" type="ORF">AVEN_9005_1</name>
</gene>
<reference evidence="3 4" key="1">
    <citation type="journal article" date="2019" name="Sci. Rep.">
        <title>Orb-weaving spider Araneus ventricosus genome elucidates the spidroin gene catalogue.</title>
        <authorList>
            <person name="Kono N."/>
            <person name="Nakamura H."/>
            <person name="Ohtoshi R."/>
            <person name="Moran D.A.P."/>
            <person name="Shinohara A."/>
            <person name="Yoshida Y."/>
            <person name="Fujiwara M."/>
            <person name="Mori M."/>
            <person name="Tomita M."/>
            <person name="Arakawa K."/>
        </authorList>
    </citation>
    <scope>NUCLEOTIDE SEQUENCE [LARGE SCALE GENOMIC DNA]</scope>
</reference>
<evidence type="ECO:0000313" key="3">
    <source>
        <dbReference type="EMBL" id="GBM18711.1"/>
    </source>
</evidence>
<organism evidence="3 4">
    <name type="scientific">Araneus ventricosus</name>
    <name type="common">Orbweaver spider</name>
    <name type="synonym">Epeira ventricosa</name>
    <dbReference type="NCBI Taxonomy" id="182803"/>
    <lineage>
        <taxon>Eukaryota</taxon>
        <taxon>Metazoa</taxon>
        <taxon>Ecdysozoa</taxon>
        <taxon>Arthropoda</taxon>
        <taxon>Chelicerata</taxon>
        <taxon>Arachnida</taxon>
        <taxon>Araneae</taxon>
        <taxon>Araneomorphae</taxon>
        <taxon>Entelegynae</taxon>
        <taxon>Araneoidea</taxon>
        <taxon>Araneidae</taxon>
        <taxon>Araneus</taxon>
    </lineage>
</organism>
<proteinExistence type="predicted"/>